<comment type="caution">
    <text evidence="1">The sequence shown here is derived from an EMBL/GenBank/DDBJ whole genome shotgun (WGS) entry which is preliminary data.</text>
</comment>
<dbReference type="Proteomes" id="UP000196440">
    <property type="component" value="Unassembled WGS sequence"/>
</dbReference>
<accession>A0A209A5Z9</accession>
<name>A0A209A5Z9_YERIN</name>
<dbReference type="EMBL" id="NHOI01000009">
    <property type="protein sequence ID" value="OVZ87923.1"/>
    <property type="molecule type" value="Genomic_DNA"/>
</dbReference>
<dbReference type="AlphaFoldDB" id="A0A209A5Z9"/>
<evidence type="ECO:0000313" key="2">
    <source>
        <dbReference type="Proteomes" id="UP000196440"/>
    </source>
</evidence>
<gene>
    <name evidence="1" type="ORF">CBW57_06620</name>
</gene>
<reference evidence="1 2" key="1">
    <citation type="submission" date="2017-05" db="EMBL/GenBank/DDBJ databases">
        <title>Whole genome sequencing of Yersinia kristensenii.</title>
        <authorList>
            <person name="Campioni F."/>
        </authorList>
    </citation>
    <scope>NUCLEOTIDE SEQUENCE [LARGE SCALE GENOMIC DNA]</scope>
    <source>
        <strain evidence="1 2">CFSAN060536</strain>
    </source>
</reference>
<protein>
    <submittedName>
        <fullName evidence="1">Uncharacterized protein</fullName>
    </submittedName>
</protein>
<proteinExistence type="predicted"/>
<sequence length="94" mass="11031">MASLRSMQRAVRLDIEVLYDTGSGDITFKDSLLVDKHRFRFSSYLGFDNESPPDFMVLNDGEFIRSIFVKKVRIQRFKECECGECPDQYEEYLS</sequence>
<evidence type="ECO:0000313" key="1">
    <source>
        <dbReference type="EMBL" id="OVZ87923.1"/>
    </source>
</evidence>
<organism evidence="1 2">
    <name type="scientific">Yersinia intermedia</name>
    <dbReference type="NCBI Taxonomy" id="631"/>
    <lineage>
        <taxon>Bacteria</taxon>
        <taxon>Pseudomonadati</taxon>
        <taxon>Pseudomonadota</taxon>
        <taxon>Gammaproteobacteria</taxon>
        <taxon>Enterobacterales</taxon>
        <taxon>Yersiniaceae</taxon>
        <taxon>Yersinia</taxon>
    </lineage>
</organism>